<gene>
    <name evidence="1" type="ORF">CAMRE0001_1287</name>
</gene>
<proteinExistence type="predicted"/>
<dbReference type="STRING" id="553218.CAMRE0001_1287"/>
<sequence length="50" mass="5542">MHFCAVCGLKLPLKSKNLSPIGQDHIAGLNPLFKISLPSDGQNKQKRRQI</sequence>
<dbReference type="AlphaFoldDB" id="B9CZX9"/>
<comment type="caution">
    <text evidence="1">The sequence shown here is derived from an EMBL/GenBank/DDBJ whole genome shotgun (WGS) entry which is preliminary data.</text>
</comment>
<organism evidence="1 2">
    <name type="scientific">Campylobacter rectus RM3267</name>
    <dbReference type="NCBI Taxonomy" id="553218"/>
    <lineage>
        <taxon>Bacteria</taxon>
        <taxon>Pseudomonadati</taxon>
        <taxon>Campylobacterota</taxon>
        <taxon>Epsilonproteobacteria</taxon>
        <taxon>Campylobacterales</taxon>
        <taxon>Campylobacteraceae</taxon>
        <taxon>Campylobacter</taxon>
    </lineage>
</organism>
<protein>
    <submittedName>
        <fullName evidence="1">Uncharacterized protein</fullName>
    </submittedName>
</protein>
<evidence type="ECO:0000313" key="2">
    <source>
        <dbReference type="Proteomes" id="UP000003082"/>
    </source>
</evidence>
<keyword evidence="2" id="KW-1185">Reference proteome</keyword>
<evidence type="ECO:0000313" key="1">
    <source>
        <dbReference type="EMBL" id="EEF14634.1"/>
    </source>
</evidence>
<name>B9CZX9_CAMRE</name>
<dbReference type="Proteomes" id="UP000003082">
    <property type="component" value="Unassembled WGS sequence"/>
</dbReference>
<dbReference type="EMBL" id="ACFU01000005">
    <property type="protein sequence ID" value="EEF14634.1"/>
    <property type="molecule type" value="Genomic_DNA"/>
</dbReference>
<reference evidence="1 2" key="1">
    <citation type="submission" date="2008-08" db="EMBL/GenBank/DDBJ databases">
        <authorList>
            <person name="Madupu R."/>
            <person name="Durkin A.S."/>
            <person name="Torralba M."/>
            <person name="Methe B."/>
            <person name="Sutton G.G."/>
            <person name="Strausberg R.L."/>
            <person name="Nelson K.E."/>
        </authorList>
    </citation>
    <scope>NUCLEOTIDE SEQUENCE [LARGE SCALE GENOMIC DNA]</scope>
    <source>
        <strain evidence="1 2">RM3267</strain>
    </source>
</reference>
<accession>B9CZX9</accession>